<evidence type="ECO:0000256" key="1">
    <source>
        <dbReference type="ARBA" id="ARBA00022729"/>
    </source>
</evidence>
<feature type="signal peptide" evidence="2">
    <location>
        <begin position="1"/>
        <end position="23"/>
    </location>
</feature>
<dbReference type="AlphaFoldDB" id="F8P9W7"/>
<organism>
    <name type="scientific">Serpula lacrymans var. lacrymans (strain S7.9)</name>
    <name type="common">Dry rot fungus</name>
    <dbReference type="NCBI Taxonomy" id="578457"/>
    <lineage>
        <taxon>Eukaryota</taxon>
        <taxon>Fungi</taxon>
        <taxon>Dikarya</taxon>
        <taxon>Basidiomycota</taxon>
        <taxon>Agaricomycotina</taxon>
        <taxon>Agaricomycetes</taxon>
        <taxon>Agaricomycetidae</taxon>
        <taxon>Boletales</taxon>
        <taxon>Coniophorineae</taxon>
        <taxon>Serpulaceae</taxon>
        <taxon>Serpula</taxon>
    </lineage>
</organism>
<feature type="domain" description="RlpA-like protein double-psi beta-barrel" evidence="3">
    <location>
        <begin position="26"/>
        <end position="112"/>
    </location>
</feature>
<evidence type="ECO:0000313" key="4">
    <source>
        <dbReference type="EMBL" id="EGO19965.1"/>
    </source>
</evidence>
<dbReference type="KEGG" id="sla:SERLADRAFT_411406"/>
<dbReference type="Proteomes" id="UP000008064">
    <property type="component" value="Unassembled WGS sequence"/>
</dbReference>
<accession>F8P9W7</accession>
<dbReference type="PANTHER" id="PTHR31836:SF28">
    <property type="entry name" value="SRCR DOMAIN-CONTAINING PROTEIN-RELATED"/>
    <property type="match status" value="1"/>
</dbReference>
<dbReference type="SUPFAM" id="SSF50685">
    <property type="entry name" value="Barwin-like endoglucanases"/>
    <property type="match status" value="1"/>
</dbReference>
<dbReference type="EMBL" id="GL945442">
    <property type="protein sequence ID" value="EGO19965.1"/>
    <property type="molecule type" value="Genomic_DNA"/>
</dbReference>
<proteinExistence type="predicted"/>
<dbReference type="HOGENOM" id="CLU_047639_6_1_1"/>
<dbReference type="OrthoDB" id="623670at2759"/>
<dbReference type="Pfam" id="PF03330">
    <property type="entry name" value="DPBB_1"/>
    <property type="match status" value="1"/>
</dbReference>
<reference evidence="4" key="1">
    <citation type="submission" date="2011-04" db="EMBL/GenBank/DDBJ databases">
        <title>Evolution of plant cell wall degrading machinery underlies the functional diversity of forest fungi.</title>
        <authorList>
            <consortium name="US DOE Joint Genome Institute (JGI-PGF)"/>
            <person name="Eastwood D.C."/>
            <person name="Floudas D."/>
            <person name="Binder M."/>
            <person name="Majcherczyk A."/>
            <person name="Schneider P."/>
            <person name="Aerts A."/>
            <person name="Asiegbu F.O."/>
            <person name="Baker S.E."/>
            <person name="Barry K."/>
            <person name="Bendiksby M."/>
            <person name="Blumentritt M."/>
            <person name="Coutinho P.M."/>
            <person name="Cullen D."/>
            <person name="Cullen D."/>
            <person name="Gathman A."/>
            <person name="Goodell B."/>
            <person name="Henrissat B."/>
            <person name="Ihrmark K."/>
            <person name="Kauserud H."/>
            <person name="Kohler A."/>
            <person name="LaButti K."/>
            <person name="Lapidus A."/>
            <person name="Lavin J.L."/>
            <person name="Lee Y.-H."/>
            <person name="Lindquist E."/>
            <person name="Lilly W."/>
            <person name="Lucas S."/>
            <person name="Morin E."/>
            <person name="Murat C."/>
            <person name="Oguiza J.A."/>
            <person name="Park J."/>
            <person name="Pisabarro A.G."/>
            <person name="Riley R."/>
            <person name="Rosling A."/>
            <person name="Salamov A."/>
            <person name="Schmidt O."/>
            <person name="Schmutz J."/>
            <person name="Skrede I."/>
            <person name="Stenlid J."/>
            <person name="Wiebenga A."/>
            <person name="Xie X."/>
            <person name="Kues U."/>
            <person name="Hibbett D.S."/>
            <person name="Hoffmeister D."/>
            <person name="Hogberg N."/>
            <person name="Martin F."/>
            <person name="Grigoriev I.V."/>
            <person name="Watkinson S.C."/>
        </authorList>
    </citation>
    <scope>NUCLEOTIDE SEQUENCE</scope>
    <source>
        <strain evidence="4">S7.9</strain>
    </source>
</reference>
<dbReference type="InterPro" id="IPR009009">
    <property type="entry name" value="RlpA-like_DPBB"/>
</dbReference>
<keyword evidence="1 2" id="KW-0732">Signal</keyword>
<dbReference type="RefSeq" id="XP_007323400.1">
    <property type="nucleotide sequence ID" value="XM_007323338.1"/>
</dbReference>
<dbReference type="InterPro" id="IPR036908">
    <property type="entry name" value="RlpA-like_sf"/>
</dbReference>
<dbReference type="GeneID" id="18812940"/>
<dbReference type="PANTHER" id="PTHR31836">
    <property type="match status" value="1"/>
</dbReference>
<dbReference type="CDD" id="cd22191">
    <property type="entry name" value="DPBB_RlpA_EXP_N-like"/>
    <property type="match status" value="1"/>
</dbReference>
<dbReference type="InterPro" id="IPR051477">
    <property type="entry name" value="Expansin_CellWall"/>
</dbReference>
<gene>
    <name evidence="4" type="ORF">SERLADRAFT_411406</name>
</gene>
<evidence type="ECO:0000256" key="2">
    <source>
        <dbReference type="SAM" id="SignalP"/>
    </source>
</evidence>
<evidence type="ECO:0000259" key="3">
    <source>
        <dbReference type="Pfam" id="PF03330"/>
    </source>
</evidence>
<sequence>MYSFVKRVMLVSSITMLVNSVSAFSGDATYYYTGLGACGVTNKDTDFIVALSTAQYGSGSHCGGKVSVTYQGKTINVTVADKCLGCGADDIDLSPSAFSALASETLGRIPVTWNYA</sequence>
<protein>
    <recommendedName>
        <fullName evidence="3">RlpA-like protein double-psi beta-barrel domain-containing protein</fullName>
    </recommendedName>
</protein>
<name>F8P9W7_SERL9</name>
<feature type="chain" id="PRO_5003376600" description="RlpA-like protein double-psi beta-barrel domain-containing protein" evidence="2">
    <location>
        <begin position="24"/>
        <end position="116"/>
    </location>
</feature>
<dbReference type="Gene3D" id="2.40.40.10">
    <property type="entry name" value="RlpA-like domain"/>
    <property type="match status" value="1"/>
</dbReference>